<evidence type="ECO:0000259" key="8">
    <source>
        <dbReference type="PROSITE" id="PS50090"/>
    </source>
</evidence>
<dbReference type="EMBL" id="CAJVSB020000221">
    <property type="protein sequence ID" value="CAH2042907.1"/>
    <property type="molecule type" value="Genomic_DNA"/>
</dbReference>
<dbReference type="SMART" id="SM00717">
    <property type="entry name" value="SANT"/>
    <property type="match status" value="1"/>
</dbReference>
<dbReference type="InterPro" id="IPR017930">
    <property type="entry name" value="Myb_dom"/>
</dbReference>
<comment type="subcellular location">
    <subcellularLocation>
        <location evidence="1">Nucleus</location>
    </subcellularLocation>
</comment>
<feature type="domain" description="Myb-like" evidence="8">
    <location>
        <begin position="9"/>
        <end position="63"/>
    </location>
</feature>
<dbReference type="AlphaFoldDB" id="A0AAU9RH48"/>
<dbReference type="PROSITE" id="PS51294">
    <property type="entry name" value="HTH_MYB"/>
    <property type="match status" value="1"/>
</dbReference>
<reference evidence="10 11" key="1">
    <citation type="submission" date="2022-03" db="EMBL/GenBank/DDBJ databases">
        <authorList>
            <person name="Nunn A."/>
            <person name="Chopra R."/>
            <person name="Nunn A."/>
            <person name="Contreras Garrido A."/>
        </authorList>
    </citation>
    <scope>NUCLEOTIDE SEQUENCE [LARGE SCALE GENOMIC DNA]</scope>
</reference>
<keyword evidence="4" id="KW-0238">DNA-binding</keyword>
<dbReference type="Proteomes" id="UP000836841">
    <property type="component" value="Unassembled WGS sequence"/>
</dbReference>
<dbReference type="CDD" id="cd00167">
    <property type="entry name" value="SANT"/>
    <property type="match status" value="1"/>
</dbReference>
<dbReference type="InterPro" id="IPR051953">
    <property type="entry name" value="Plant_SW-associated_TFs"/>
</dbReference>
<dbReference type="GO" id="GO:0005634">
    <property type="term" value="C:nucleus"/>
    <property type="evidence" value="ECO:0007669"/>
    <property type="project" value="UniProtKB-SubCell"/>
</dbReference>
<keyword evidence="3" id="KW-0805">Transcription regulation</keyword>
<dbReference type="SUPFAM" id="SSF46689">
    <property type="entry name" value="Homeodomain-like"/>
    <property type="match status" value="1"/>
</dbReference>
<evidence type="ECO:0000256" key="2">
    <source>
        <dbReference type="ARBA" id="ARBA00022737"/>
    </source>
</evidence>
<evidence type="ECO:0000313" key="11">
    <source>
        <dbReference type="Proteomes" id="UP000836841"/>
    </source>
</evidence>
<evidence type="ECO:0000256" key="3">
    <source>
        <dbReference type="ARBA" id="ARBA00023015"/>
    </source>
</evidence>
<dbReference type="Gene3D" id="1.10.10.60">
    <property type="entry name" value="Homeodomain-like"/>
    <property type="match status" value="1"/>
</dbReference>
<feature type="compositionally biased region" description="Polar residues" evidence="7">
    <location>
        <begin position="85"/>
        <end position="117"/>
    </location>
</feature>
<sequence length="197" mass="22418">MVRARFCSQTGLKKGTWSPDEDQKLINYIRRHGIWNWSEMPKFAAVLPGRTDNEVKNHWHSRLKKLQHNPKAQLHECKMEANYQTNLPPQVNDSPHDSVSSQLVPDPCSSPTGTNENPKIEANLATQALGEHPNFVEQLASIDKLLAQNLEDTIDCMRQMIIHSDHILPYTQVWWQEPISPFGFGSDATSDLRGLNL</sequence>
<protein>
    <submittedName>
        <fullName evidence="10">Uncharacterized protein</fullName>
    </submittedName>
</protein>
<proteinExistence type="predicted"/>
<evidence type="ECO:0000313" key="10">
    <source>
        <dbReference type="EMBL" id="CAH2042907.1"/>
    </source>
</evidence>
<dbReference type="InterPro" id="IPR009057">
    <property type="entry name" value="Homeodomain-like_sf"/>
</dbReference>
<evidence type="ECO:0000256" key="7">
    <source>
        <dbReference type="SAM" id="MobiDB-lite"/>
    </source>
</evidence>
<gene>
    <name evidence="10" type="ORF">TAV2_LOCUS4874</name>
</gene>
<feature type="region of interest" description="Disordered" evidence="7">
    <location>
        <begin position="85"/>
        <end position="118"/>
    </location>
</feature>
<name>A0AAU9RH48_THLAR</name>
<dbReference type="PANTHER" id="PTHR47997:SF28">
    <property type="entry name" value="TRANSCRIPTION FACTOR MYB15-LIKE"/>
    <property type="match status" value="1"/>
</dbReference>
<organism evidence="10 11">
    <name type="scientific">Thlaspi arvense</name>
    <name type="common">Field penny-cress</name>
    <dbReference type="NCBI Taxonomy" id="13288"/>
    <lineage>
        <taxon>Eukaryota</taxon>
        <taxon>Viridiplantae</taxon>
        <taxon>Streptophyta</taxon>
        <taxon>Embryophyta</taxon>
        <taxon>Tracheophyta</taxon>
        <taxon>Spermatophyta</taxon>
        <taxon>Magnoliopsida</taxon>
        <taxon>eudicotyledons</taxon>
        <taxon>Gunneridae</taxon>
        <taxon>Pentapetalae</taxon>
        <taxon>rosids</taxon>
        <taxon>malvids</taxon>
        <taxon>Brassicales</taxon>
        <taxon>Brassicaceae</taxon>
        <taxon>Thlaspideae</taxon>
        <taxon>Thlaspi</taxon>
    </lineage>
</organism>
<keyword evidence="11" id="KW-1185">Reference proteome</keyword>
<evidence type="ECO:0000259" key="9">
    <source>
        <dbReference type="PROSITE" id="PS51294"/>
    </source>
</evidence>
<dbReference type="PROSITE" id="PS50090">
    <property type="entry name" value="MYB_LIKE"/>
    <property type="match status" value="1"/>
</dbReference>
<evidence type="ECO:0000256" key="4">
    <source>
        <dbReference type="ARBA" id="ARBA00023125"/>
    </source>
</evidence>
<dbReference type="PANTHER" id="PTHR47997">
    <property type="entry name" value="MYB DOMAIN PROTEIN 55"/>
    <property type="match status" value="1"/>
</dbReference>
<keyword evidence="6" id="KW-0539">Nucleus</keyword>
<dbReference type="Pfam" id="PF00249">
    <property type="entry name" value="Myb_DNA-binding"/>
    <property type="match status" value="1"/>
</dbReference>
<evidence type="ECO:0000256" key="6">
    <source>
        <dbReference type="ARBA" id="ARBA00023242"/>
    </source>
</evidence>
<evidence type="ECO:0000256" key="5">
    <source>
        <dbReference type="ARBA" id="ARBA00023163"/>
    </source>
</evidence>
<dbReference type="GO" id="GO:0003677">
    <property type="term" value="F:DNA binding"/>
    <property type="evidence" value="ECO:0007669"/>
    <property type="project" value="UniProtKB-KW"/>
</dbReference>
<dbReference type="InterPro" id="IPR001005">
    <property type="entry name" value="SANT/Myb"/>
</dbReference>
<keyword evidence="5" id="KW-0804">Transcription</keyword>
<evidence type="ECO:0000256" key="1">
    <source>
        <dbReference type="ARBA" id="ARBA00004123"/>
    </source>
</evidence>
<comment type="caution">
    <text evidence="10">The sequence shown here is derived from an EMBL/GenBank/DDBJ whole genome shotgun (WGS) entry which is preliminary data.</text>
</comment>
<keyword evidence="2" id="KW-0677">Repeat</keyword>
<accession>A0AAU9RH48</accession>
<feature type="domain" description="HTH myb-type" evidence="9">
    <location>
        <begin position="12"/>
        <end position="67"/>
    </location>
</feature>